<proteinExistence type="predicted"/>
<reference evidence="2" key="1">
    <citation type="submission" date="2018-11" db="EMBL/GenBank/DDBJ databases">
        <authorList>
            <person name="Alioto T."/>
            <person name="Alioto T."/>
        </authorList>
    </citation>
    <scope>NUCLEOTIDE SEQUENCE</scope>
</reference>
<feature type="compositionally biased region" description="Polar residues" evidence="1">
    <location>
        <begin position="103"/>
        <end position="125"/>
    </location>
</feature>
<evidence type="ECO:0000256" key="1">
    <source>
        <dbReference type="SAM" id="MobiDB-lite"/>
    </source>
</evidence>
<feature type="region of interest" description="Disordered" evidence="1">
    <location>
        <begin position="1"/>
        <end position="66"/>
    </location>
</feature>
<sequence>MSQALGFNVSVKDLMRPKAENDANGNGRSGVSENKHHVVKDGQNVKASLGTSSQTSDTASGHIQSQTKNLPVDQYFSEKCSMMPQQVLPELEKNARQFLESPLSANERPSTSDAGQLKTHSSGDNLQGGIDFSNQIKNNIKEKNMTNVRLANLIWEANNSSQNEVSLFDIIMDVVDDN</sequence>
<feature type="compositionally biased region" description="Polar residues" evidence="1">
    <location>
        <begin position="45"/>
        <end position="66"/>
    </location>
</feature>
<evidence type="ECO:0000313" key="2">
    <source>
        <dbReference type="EMBL" id="VDI69270.1"/>
    </source>
</evidence>
<evidence type="ECO:0000313" key="3">
    <source>
        <dbReference type="Proteomes" id="UP000596742"/>
    </source>
</evidence>
<comment type="caution">
    <text evidence="2">The sequence shown here is derived from an EMBL/GenBank/DDBJ whole genome shotgun (WGS) entry which is preliminary data.</text>
</comment>
<organism evidence="2 3">
    <name type="scientific">Mytilus galloprovincialis</name>
    <name type="common">Mediterranean mussel</name>
    <dbReference type="NCBI Taxonomy" id="29158"/>
    <lineage>
        <taxon>Eukaryota</taxon>
        <taxon>Metazoa</taxon>
        <taxon>Spiralia</taxon>
        <taxon>Lophotrochozoa</taxon>
        <taxon>Mollusca</taxon>
        <taxon>Bivalvia</taxon>
        <taxon>Autobranchia</taxon>
        <taxon>Pteriomorphia</taxon>
        <taxon>Mytilida</taxon>
        <taxon>Mytiloidea</taxon>
        <taxon>Mytilidae</taxon>
        <taxon>Mytilinae</taxon>
        <taxon>Mytilus</taxon>
    </lineage>
</organism>
<gene>
    <name evidence="2" type="ORF">MGAL_10B090740</name>
</gene>
<accession>A0A8B6GTN0</accession>
<dbReference type="Proteomes" id="UP000596742">
    <property type="component" value="Unassembled WGS sequence"/>
</dbReference>
<dbReference type="AlphaFoldDB" id="A0A8B6GTN0"/>
<name>A0A8B6GTN0_MYTGA</name>
<keyword evidence="3" id="KW-1185">Reference proteome</keyword>
<protein>
    <submittedName>
        <fullName evidence="2">Uncharacterized protein</fullName>
    </submittedName>
</protein>
<feature type="compositionally biased region" description="Polar residues" evidence="1">
    <location>
        <begin position="23"/>
        <end position="32"/>
    </location>
</feature>
<feature type="region of interest" description="Disordered" evidence="1">
    <location>
        <begin position="102"/>
        <end position="130"/>
    </location>
</feature>
<dbReference type="EMBL" id="UYJE01009014">
    <property type="protein sequence ID" value="VDI69270.1"/>
    <property type="molecule type" value="Genomic_DNA"/>
</dbReference>